<dbReference type="SUPFAM" id="SSF52540">
    <property type="entry name" value="P-loop containing nucleoside triphosphate hydrolases"/>
    <property type="match status" value="1"/>
</dbReference>
<dbReference type="Gene3D" id="3.40.50.300">
    <property type="entry name" value="P-loop containing nucleotide triphosphate hydrolases"/>
    <property type="match status" value="1"/>
</dbReference>
<proteinExistence type="inferred from homology"/>
<dbReference type="InterPro" id="IPR000850">
    <property type="entry name" value="Adenylat/UMP-CMP_kin"/>
</dbReference>
<keyword evidence="10" id="KW-1185">Reference proteome</keyword>
<comment type="catalytic activity">
    <reaction evidence="5 7">
        <text>AMP + ATP = 2 ADP</text>
        <dbReference type="Rhea" id="RHEA:12973"/>
        <dbReference type="ChEBI" id="CHEBI:30616"/>
        <dbReference type="ChEBI" id="CHEBI:456215"/>
        <dbReference type="ChEBI" id="CHEBI:456216"/>
        <dbReference type="EC" id="2.7.4.3"/>
    </reaction>
</comment>
<protein>
    <recommendedName>
        <fullName evidence="5 7">Adenylate kinase</fullName>
        <shortName evidence="5">AK</shortName>
        <ecNumber evidence="5 7">2.7.4.3</ecNumber>
    </recommendedName>
    <alternativeName>
        <fullName evidence="5">ATP-AMP transphosphorylase</fullName>
    </alternativeName>
    <alternativeName>
        <fullName evidence="5">ATP:AMP phosphotransferase</fullName>
    </alternativeName>
    <alternativeName>
        <fullName evidence="5">Adenylate monophosphate kinase</fullName>
    </alternativeName>
</protein>
<evidence type="ECO:0000313" key="10">
    <source>
        <dbReference type="Proteomes" id="UP000188181"/>
    </source>
</evidence>
<feature type="binding site" evidence="5">
    <location>
        <position position="127"/>
    </location>
    <ligand>
        <name>Zn(2+)</name>
        <dbReference type="ChEBI" id="CHEBI:29105"/>
        <note>structural</note>
    </ligand>
</feature>
<dbReference type="NCBIfam" id="TIGR01351">
    <property type="entry name" value="adk"/>
    <property type="match status" value="1"/>
</dbReference>
<dbReference type="GO" id="GO:0008270">
    <property type="term" value="F:zinc ion binding"/>
    <property type="evidence" value="ECO:0007669"/>
    <property type="project" value="UniProtKB-UniRule"/>
</dbReference>
<feature type="region of interest" description="NMP" evidence="5">
    <location>
        <begin position="30"/>
        <end position="59"/>
    </location>
</feature>
<dbReference type="GO" id="GO:0005524">
    <property type="term" value="F:ATP binding"/>
    <property type="evidence" value="ECO:0007669"/>
    <property type="project" value="UniProtKB-UniRule"/>
</dbReference>
<evidence type="ECO:0000259" key="8">
    <source>
        <dbReference type="Pfam" id="PF05191"/>
    </source>
</evidence>
<dbReference type="CDD" id="cd01428">
    <property type="entry name" value="ADK"/>
    <property type="match status" value="1"/>
</dbReference>
<dbReference type="InterPro" id="IPR036193">
    <property type="entry name" value="ADK_active_lid_dom_sf"/>
</dbReference>
<dbReference type="Pfam" id="PF05191">
    <property type="entry name" value="ADK_lid"/>
    <property type="match status" value="1"/>
</dbReference>
<evidence type="ECO:0000256" key="3">
    <source>
        <dbReference type="ARBA" id="ARBA00022741"/>
    </source>
</evidence>
<dbReference type="PRINTS" id="PR00094">
    <property type="entry name" value="ADENYLTKNASE"/>
</dbReference>
<feature type="binding site" evidence="5">
    <location>
        <begin position="83"/>
        <end position="86"/>
    </location>
    <ligand>
        <name>AMP</name>
        <dbReference type="ChEBI" id="CHEBI:456215"/>
    </ligand>
</feature>
<dbReference type="AlphaFoldDB" id="A0A1R7T5Z4"/>
<feature type="binding site" evidence="5">
    <location>
        <position position="168"/>
    </location>
    <ligand>
        <name>AMP</name>
        <dbReference type="ChEBI" id="CHEBI:456215"/>
    </ligand>
</feature>
<keyword evidence="2 5" id="KW-0545">Nucleotide biosynthesis</keyword>
<accession>A0A1R7T5Z4</accession>
<gene>
    <name evidence="5 9" type="primary">adk</name>
    <name evidence="9" type="ORF">SMSP2_02415</name>
</gene>
<comment type="subunit">
    <text evidence="5 7">Monomer.</text>
</comment>
<dbReference type="EMBL" id="CP019646">
    <property type="protein sequence ID" value="AQQ72036.1"/>
    <property type="molecule type" value="Genomic_DNA"/>
</dbReference>
<keyword evidence="4 5" id="KW-0418">Kinase</keyword>
<keyword evidence="5" id="KW-0862">Zinc</keyword>
<comment type="pathway">
    <text evidence="5">Purine metabolism; AMP biosynthesis via salvage pathway; AMP from ADP: step 1/1.</text>
</comment>
<dbReference type="SUPFAM" id="SSF57774">
    <property type="entry name" value="Microbial and mitochondrial ADK, insert 'zinc finger' domain"/>
    <property type="match status" value="1"/>
</dbReference>
<keyword evidence="1 5" id="KW-0808">Transferase</keyword>
<dbReference type="Pfam" id="PF00406">
    <property type="entry name" value="ADK"/>
    <property type="match status" value="1"/>
</dbReference>
<evidence type="ECO:0000256" key="1">
    <source>
        <dbReference type="ARBA" id="ARBA00022679"/>
    </source>
</evidence>
<feature type="binding site" evidence="5">
    <location>
        <position position="157"/>
    </location>
    <ligand>
        <name>AMP</name>
        <dbReference type="ChEBI" id="CHEBI:456215"/>
    </ligand>
</feature>
<dbReference type="Proteomes" id="UP000188181">
    <property type="component" value="Chromosome"/>
</dbReference>
<dbReference type="GO" id="GO:0004017">
    <property type="term" value="F:AMP kinase activity"/>
    <property type="evidence" value="ECO:0007669"/>
    <property type="project" value="UniProtKB-UniRule"/>
</dbReference>
<dbReference type="InterPro" id="IPR006259">
    <property type="entry name" value="Adenyl_kin_sub"/>
</dbReference>
<dbReference type="PROSITE" id="PS00113">
    <property type="entry name" value="ADENYLATE_KINASE"/>
    <property type="match status" value="1"/>
</dbReference>
<dbReference type="GO" id="GO:0044209">
    <property type="term" value="P:AMP salvage"/>
    <property type="evidence" value="ECO:0007669"/>
    <property type="project" value="UniProtKB-UniRule"/>
</dbReference>
<dbReference type="UniPathway" id="UPA00588">
    <property type="reaction ID" value="UER00649"/>
</dbReference>
<feature type="binding site" evidence="5">
    <location>
        <position position="36"/>
    </location>
    <ligand>
        <name>AMP</name>
        <dbReference type="ChEBI" id="CHEBI:456215"/>
    </ligand>
</feature>
<keyword evidence="3 5" id="KW-0547">Nucleotide-binding</keyword>
<dbReference type="InterPro" id="IPR033690">
    <property type="entry name" value="Adenylat_kinase_CS"/>
</dbReference>
<dbReference type="STRING" id="1851148.SMSP2_02415"/>
<sequence>MNLVLTGPPGAGKGTQCRRLVEKYGLTHLSSGDILRVEMNAGTELGELAKKYIDQGQLVPDEIVIKMMVGAIVKSGYNYLLDGFPRTSNQALQLDKSLEGDLSVEAVIVLEVADERVIDRLSRRRICPVCSRVYDDLSLRPIRDGHCDSDGALLVQRSDDKPDVIKKRLETYHERTAPVIEYYEKTGVKMAKIDGSLNVDQVASGVSAFVESLSI</sequence>
<keyword evidence="5" id="KW-0963">Cytoplasm</keyword>
<evidence type="ECO:0000256" key="7">
    <source>
        <dbReference type="RuleBase" id="RU003331"/>
    </source>
</evidence>
<dbReference type="HAMAP" id="MF_00235">
    <property type="entry name" value="Adenylate_kinase_Adk"/>
    <property type="match status" value="1"/>
</dbReference>
<organism evidence="9 10">
    <name type="scientific">Limihaloglobus sulfuriphilus</name>
    <dbReference type="NCBI Taxonomy" id="1851148"/>
    <lineage>
        <taxon>Bacteria</taxon>
        <taxon>Pseudomonadati</taxon>
        <taxon>Planctomycetota</taxon>
        <taxon>Phycisphaerae</taxon>
        <taxon>Sedimentisphaerales</taxon>
        <taxon>Sedimentisphaeraceae</taxon>
        <taxon>Limihaloglobus</taxon>
    </lineage>
</organism>
<feature type="domain" description="Adenylate kinase active site lid" evidence="8">
    <location>
        <begin position="124"/>
        <end position="159"/>
    </location>
</feature>
<dbReference type="RefSeq" id="WP_146684268.1">
    <property type="nucleotide sequence ID" value="NZ_CP019646.1"/>
</dbReference>
<feature type="binding site" evidence="5">
    <location>
        <position position="90"/>
    </location>
    <ligand>
        <name>AMP</name>
        <dbReference type="ChEBI" id="CHEBI:456215"/>
    </ligand>
</feature>
<dbReference type="FunFam" id="3.40.50.300:FF:000106">
    <property type="entry name" value="Adenylate kinase mitochondrial"/>
    <property type="match status" value="1"/>
</dbReference>
<dbReference type="PANTHER" id="PTHR23359">
    <property type="entry name" value="NUCLEOTIDE KINASE"/>
    <property type="match status" value="1"/>
</dbReference>
<dbReference type="KEGG" id="pbas:SMSP2_02415"/>
<feature type="binding site" evidence="5">
    <location>
        <position position="124"/>
    </location>
    <ligand>
        <name>ATP</name>
        <dbReference type="ChEBI" id="CHEBI:30616"/>
    </ligand>
</feature>
<feature type="binding site" evidence="5">
    <location>
        <position position="130"/>
    </location>
    <ligand>
        <name>Zn(2+)</name>
        <dbReference type="ChEBI" id="CHEBI:29105"/>
        <note>structural</note>
    </ligand>
</feature>
<dbReference type="OrthoDB" id="9805030at2"/>
<keyword evidence="5 7" id="KW-0067">ATP-binding</keyword>
<feature type="binding site" evidence="5">
    <location>
        <begin position="133"/>
        <end position="134"/>
    </location>
    <ligand>
        <name>ATP</name>
        <dbReference type="ChEBI" id="CHEBI:30616"/>
    </ligand>
</feature>
<dbReference type="NCBIfam" id="NF001381">
    <property type="entry name" value="PRK00279.1-3"/>
    <property type="match status" value="1"/>
</dbReference>
<dbReference type="InterPro" id="IPR027417">
    <property type="entry name" value="P-loop_NTPase"/>
</dbReference>
<comment type="similarity">
    <text evidence="5 6">Belongs to the adenylate kinase family.</text>
</comment>
<feature type="binding site" evidence="5">
    <location>
        <position position="31"/>
    </location>
    <ligand>
        <name>AMP</name>
        <dbReference type="ChEBI" id="CHEBI:456215"/>
    </ligand>
</feature>
<keyword evidence="5" id="KW-0479">Metal-binding</keyword>
<dbReference type="GO" id="GO:0005737">
    <property type="term" value="C:cytoplasm"/>
    <property type="evidence" value="ECO:0007669"/>
    <property type="project" value="UniProtKB-SubCell"/>
</dbReference>
<evidence type="ECO:0000256" key="4">
    <source>
        <dbReference type="ARBA" id="ARBA00022777"/>
    </source>
</evidence>
<evidence type="ECO:0000256" key="2">
    <source>
        <dbReference type="ARBA" id="ARBA00022727"/>
    </source>
</evidence>
<reference evidence="10" key="1">
    <citation type="submission" date="2017-02" db="EMBL/GenBank/DDBJ databases">
        <title>Comparative genomics and description of representatives of a novel lineage of planctomycetes thriving in anoxic sediments.</title>
        <authorList>
            <person name="Spring S."/>
            <person name="Bunk B."/>
            <person name="Sproer C."/>
        </authorList>
    </citation>
    <scope>NUCLEOTIDE SEQUENCE [LARGE SCALE GENOMIC DNA]</scope>
    <source>
        <strain evidence="10">SM-Chi-D1</strain>
    </source>
</reference>
<evidence type="ECO:0000313" key="9">
    <source>
        <dbReference type="EMBL" id="AQQ72036.1"/>
    </source>
</evidence>
<comment type="function">
    <text evidence="5">Catalyzes the reversible transfer of the terminal phosphate group between ATP and AMP. Plays an important role in cellular energy homeostasis and in adenine nucleotide metabolism.</text>
</comment>
<feature type="region of interest" description="LID" evidence="5">
    <location>
        <begin position="123"/>
        <end position="160"/>
    </location>
</feature>
<feature type="binding site" evidence="5">
    <location>
        <begin position="57"/>
        <end position="59"/>
    </location>
    <ligand>
        <name>AMP</name>
        <dbReference type="ChEBI" id="CHEBI:456215"/>
    </ligand>
</feature>
<name>A0A1R7T5Z4_9BACT</name>
<feature type="binding site" evidence="5">
    <location>
        <begin position="10"/>
        <end position="15"/>
    </location>
    <ligand>
        <name>ATP</name>
        <dbReference type="ChEBI" id="CHEBI:30616"/>
    </ligand>
</feature>
<dbReference type="EC" id="2.7.4.3" evidence="5 7"/>
<evidence type="ECO:0000256" key="6">
    <source>
        <dbReference type="RuleBase" id="RU003330"/>
    </source>
</evidence>
<comment type="subcellular location">
    <subcellularLocation>
        <location evidence="5 7">Cytoplasm</location>
    </subcellularLocation>
</comment>
<feature type="binding site" evidence="5">
    <location>
        <position position="147"/>
    </location>
    <ligand>
        <name>Zn(2+)</name>
        <dbReference type="ChEBI" id="CHEBI:29105"/>
        <note>structural</note>
    </ligand>
</feature>
<feature type="binding site" evidence="5">
    <location>
        <position position="197"/>
    </location>
    <ligand>
        <name>ATP</name>
        <dbReference type="ChEBI" id="CHEBI:30616"/>
    </ligand>
</feature>
<dbReference type="InterPro" id="IPR007862">
    <property type="entry name" value="Adenylate_kinase_lid-dom"/>
</dbReference>
<feature type="binding site" evidence="5">
    <location>
        <position position="150"/>
    </location>
    <ligand>
        <name>Zn(2+)</name>
        <dbReference type="ChEBI" id="CHEBI:29105"/>
        <note>structural</note>
    </ligand>
</feature>
<evidence type="ECO:0000256" key="5">
    <source>
        <dbReference type="HAMAP-Rule" id="MF_00235"/>
    </source>
</evidence>
<comment type="domain">
    <text evidence="5">Consists of three domains, a large central CORE domain and two small peripheral domains, NMPbind and LID, which undergo movements during catalysis. The LID domain closes over the site of phosphoryl transfer upon ATP binding. Assembling and dissambling the active center during each catalytic cycle provides an effective means to prevent ATP hydrolysis. Some bacteria have evolved a zinc-coordinating structure that stabilizes the LID domain.</text>
</comment>